<reference evidence="2" key="2">
    <citation type="journal article" date="2022" name="Microb. Genom.">
        <title>A chromosome-scale genome assembly of the tomato pathogen Cladosporium fulvum reveals a compartmentalized genome architecture and the presence of a dispensable chromosome.</title>
        <authorList>
            <person name="Zaccaron A.Z."/>
            <person name="Chen L.H."/>
            <person name="Samaras A."/>
            <person name="Stergiopoulos I."/>
        </authorList>
    </citation>
    <scope>NUCLEOTIDE SEQUENCE</scope>
    <source>
        <strain evidence="2">Race5_Kim</strain>
    </source>
</reference>
<protein>
    <recommendedName>
        <fullName evidence="4">Transmembrane protein</fullName>
    </recommendedName>
</protein>
<accession>A0A9Q8LJR5</accession>
<evidence type="ECO:0000313" key="2">
    <source>
        <dbReference type="EMBL" id="UJO17963.1"/>
    </source>
</evidence>
<feature type="transmembrane region" description="Helical" evidence="1">
    <location>
        <begin position="91"/>
        <end position="115"/>
    </location>
</feature>
<dbReference type="RefSeq" id="XP_047762329.1">
    <property type="nucleotide sequence ID" value="XM_047905579.1"/>
</dbReference>
<organism evidence="2 3">
    <name type="scientific">Passalora fulva</name>
    <name type="common">Tomato leaf mold</name>
    <name type="synonym">Cladosporium fulvum</name>
    <dbReference type="NCBI Taxonomy" id="5499"/>
    <lineage>
        <taxon>Eukaryota</taxon>
        <taxon>Fungi</taxon>
        <taxon>Dikarya</taxon>
        <taxon>Ascomycota</taxon>
        <taxon>Pezizomycotina</taxon>
        <taxon>Dothideomycetes</taxon>
        <taxon>Dothideomycetidae</taxon>
        <taxon>Mycosphaerellales</taxon>
        <taxon>Mycosphaerellaceae</taxon>
        <taxon>Fulvia</taxon>
    </lineage>
</organism>
<dbReference type="AlphaFoldDB" id="A0A9Q8LJR5"/>
<reference evidence="2" key="1">
    <citation type="submission" date="2021-12" db="EMBL/GenBank/DDBJ databases">
        <authorList>
            <person name="Zaccaron A."/>
            <person name="Stergiopoulos I."/>
        </authorList>
    </citation>
    <scope>NUCLEOTIDE SEQUENCE</scope>
    <source>
        <strain evidence="2">Race5_Kim</strain>
    </source>
</reference>
<dbReference type="KEGG" id="ffu:CLAFUR5_06431"/>
<keyword evidence="1" id="KW-0812">Transmembrane</keyword>
<evidence type="ECO:0008006" key="4">
    <source>
        <dbReference type="Google" id="ProtNLM"/>
    </source>
</evidence>
<gene>
    <name evidence="2" type="ORF">CLAFUR5_06431</name>
</gene>
<keyword evidence="1" id="KW-1133">Transmembrane helix</keyword>
<dbReference type="GeneID" id="71986309"/>
<evidence type="ECO:0000256" key="1">
    <source>
        <dbReference type="SAM" id="Phobius"/>
    </source>
</evidence>
<proteinExistence type="predicted"/>
<keyword evidence="1" id="KW-0472">Membrane</keyword>
<evidence type="ECO:0000313" key="3">
    <source>
        <dbReference type="Proteomes" id="UP000756132"/>
    </source>
</evidence>
<dbReference type="Proteomes" id="UP000756132">
    <property type="component" value="Chromosome 5"/>
</dbReference>
<dbReference type="EMBL" id="CP090167">
    <property type="protein sequence ID" value="UJO17963.1"/>
    <property type="molecule type" value="Genomic_DNA"/>
</dbReference>
<sequence>MCPRQEDNIEVHVHVLARWFCLLRVSAHTPYSPDFLASLPSHHFDTTMSSSSRTLTMTTSATRAASSVASAVATQLNRDHHHSAWHRFGRWVLTGVFVGVFVLALLLGVCVFLCMKRRKSEKAAKGSTGGTEITYNKCHNDDGLVEDRYGSRSTHDTRRSAPVMNNAPVYAVHPANVTAPATTGADPYHNVTDPATSNGYHVTNGAPEMVQATHGTGAGNNVPPIVHP</sequence>
<keyword evidence="3" id="KW-1185">Reference proteome</keyword>
<name>A0A9Q8LJR5_PASFU</name>